<keyword evidence="3" id="KW-1185">Reference proteome</keyword>
<feature type="domain" description="CHK kinase-like" evidence="2">
    <location>
        <begin position="106"/>
        <end position="283"/>
    </location>
</feature>
<dbReference type="Gene3D" id="3.90.1200.10">
    <property type="match status" value="1"/>
</dbReference>
<dbReference type="InterPro" id="IPR052961">
    <property type="entry name" value="Oxido-Kinase-like_Enzymes"/>
</dbReference>
<keyword evidence="1" id="KW-0732">Signal</keyword>
<sequence length="383" mass="43583">MATNDFLGLVSSIFVLNLDLASDIAQLVPHEVLLKLTSKQSMINVSKSLSGKCSKEDEELRKAARIVHNTEHHLYQRIDQLEMAEGCGIPKYFGGIDYSTVLDTGYFLIEVVKDVHPVRYYDNISMKAVSQVLESLARLNAKLISNRDLLSNFNDKICADFSANNSIRGGYGIERCAAGFLSIASRYPNLDREANLLASFAESDYPLLCHWDCHLGNVLWAKDEKSNKWEMLKIVDWQTVHLNNPIIDVCRITFSALSPDDFGQHLESLLHLYYKTLSENTTGQLPWKSFETMRKAYDLVFPLQVILVGYLLGNETFVERQVSRLTDSEKSKARCSIEAKLHSYVNYAARCVEKYYLLQKSTHARFRFVNECNEYIAGNSMLD</sequence>
<dbReference type="WBParaSite" id="MBELARI_LOCUS9223">
    <property type="protein sequence ID" value="MBELARI_LOCUS9223"/>
    <property type="gene ID" value="MBELARI_LOCUS9223"/>
</dbReference>
<dbReference type="SUPFAM" id="SSF56112">
    <property type="entry name" value="Protein kinase-like (PK-like)"/>
    <property type="match status" value="1"/>
</dbReference>
<evidence type="ECO:0000313" key="4">
    <source>
        <dbReference type="WBParaSite" id="MBELARI_LOCUS9223"/>
    </source>
</evidence>
<dbReference type="AlphaFoldDB" id="A0AAF3JBZ6"/>
<dbReference type="InterPro" id="IPR015897">
    <property type="entry name" value="CHK_kinase-like"/>
</dbReference>
<organism evidence="3 4">
    <name type="scientific">Mesorhabditis belari</name>
    <dbReference type="NCBI Taxonomy" id="2138241"/>
    <lineage>
        <taxon>Eukaryota</taxon>
        <taxon>Metazoa</taxon>
        <taxon>Ecdysozoa</taxon>
        <taxon>Nematoda</taxon>
        <taxon>Chromadorea</taxon>
        <taxon>Rhabditida</taxon>
        <taxon>Rhabditina</taxon>
        <taxon>Rhabditomorpha</taxon>
        <taxon>Rhabditoidea</taxon>
        <taxon>Rhabditidae</taxon>
        <taxon>Mesorhabditinae</taxon>
        <taxon>Mesorhabditis</taxon>
    </lineage>
</organism>
<evidence type="ECO:0000256" key="1">
    <source>
        <dbReference type="SAM" id="SignalP"/>
    </source>
</evidence>
<evidence type="ECO:0000313" key="3">
    <source>
        <dbReference type="Proteomes" id="UP000887575"/>
    </source>
</evidence>
<dbReference type="Proteomes" id="UP000887575">
    <property type="component" value="Unassembled WGS sequence"/>
</dbReference>
<protein>
    <recommendedName>
        <fullName evidence="2">CHK kinase-like domain-containing protein</fullName>
    </recommendedName>
</protein>
<dbReference type="PANTHER" id="PTHR23020">
    <property type="entry name" value="UNCHARACTERIZED NUCLEAR HORMONE RECEPTOR-RELATED"/>
    <property type="match status" value="1"/>
</dbReference>
<dbReference type="PANTHER" id="PTHR23020:SF41">
    <property type="entry name" value="AMINOGLYCOSIDE PHOSPHOTRANSFERASE DOMAIN-CONTAINING PROTEIN"/>
    <property type="match status" value="1"/>
</dbReference>
<accession>A0AAF3JBZ6</accession>
<dbReference type="InterPro" id="IPR011009">
    <property type="entry name" value="Kinase-like_dom_sf"/>
</dbReference>
<dbReference type="InterPro" id="IPR012877">
    <property type="entry name" value="Dhs-27"/>
</dbReference>
<feature type="signal peptide" evidence="1">
    <location>
        <begin position="1"/>
        <end position="21"/>
    </location>
</feature>
<name>A0AAF3JBZ6_9BILA</name>
<evidence type="ECO:0000259" key="2">
    <source>
        <dbReference type="SMART" id="SM00587"/>
    </source>
</evidence>
<dbReference type="SMART" id="SM00587">
    <property type="entry name" value="CHK"/>
    <property type="match status" value="1"/>
</dbReference>
<reference evidence="4" key="1">
    <citation type="submission" date="2024-02" db="UniProtKB">
        <authorList>
            <consortium name="WormBaseParasite"/>
        </authorList>
    </citation>
    <scope>IDENTIFICATION</scope>
</reference>
<proteinExistence type="predicted"/>
<dbReference type="Pfam" id="PF07914">
    <property type="entry name" value="DUF1679"/>
    <property type="match status" value="2"/>
</dbReference>
<feature type="chain" id="PRO_5042069926" description="CHK kinase-like domain-containing protein" evidence="1">
    <location>
        <begin position="22"/>
        <end position="383"/>
    </location>
</feature>